<evidence type="ECO:0000313" key="2">
    <source>
        <dbReference type="EMBL" id="OAE35971.1"/>
    </source>
</evidence>
<accession>A0A176WTQ5</accession>
<feature type="region of interest" description="Disordered" evidence="1">
    <location>
        <begin position="1"/>
        <end position="26"/>
    </location>
</feature>
<gene>
    <name evidence="2" type="ORF">AXG93_93s1100</name>
</gene>
<comment type="caution">
    <text evidence="2">The sequence shown here is derived from an EMBL/GenBank/DDBJ whole genome shotgun (WGS) entry which is preliminary data.</text>
</comment>
<organism evidence="2 3">
    <name type="scientific">Marchantia polymorpha subsp. ruderalis</name>
    <dbReference type="NCBI Taxonomy" id="1480154"/>
    <lineage>
        <taxon>Eukaryota</taxon>
        <taxon>Viridiplantae</taxon>
        <taxon>Streptophyta</taxon>
        <taxon>Embryophyta</taxon>
        <taxon>Marchantiophyta</taxon>
        <taxon>Marchantiopsida</taxon>
        <taxon>Marchantiidae</taxon>
        <taxon>Marchantiales</taxon>
        <taxon>Marchantiaceae</taxon>
        <taxon>Marchantia</taxon>
    </lineage>
</organism>
<sequence length="107" mass="11897">MAAGCYMSSSGSRMWSCGDNDDRRPTDEAAAAAMRCDAVGEESRWGRDERNIVKEVMNLESPNRWNVQLLRNAGGRGWIVLVGSEKRRGGQETRSIPLEMELELAPP</sequence>
<evidence type="ECO:0000313" key="3">
    <source>
        <dbReference type="Proteomes" id="UP000077202"/>
    </source>
</evidence>
<dbReference type="Proteomes" id="UP000077202">
    <property type="component" value="Unassembled WGS sequence"/>
</dbReference>
<keyword evidence="3" id="KW-1185">Reference proteome</keyword>
<evidence type="ECO:0000256" key="1">
    <source>
        <dbReference type="SAM" id="MobiDB-lite"/>
    </source>
</evidence>
<name>A0A176WTQ5_MARPO</name>
<proteinExistence type="predicted"/>
<reference evidence="2" key="1">
    <citation type="submission" date="2016-03" db="EMBL/GenBank/DDBJ databases">
        <title>Mechanisms controlling the formation of the plant cell surface in tip-growing cells are functionally conserved among land plants.</title>
        <authorList>
            <person name="Honkanen S."/>
            <person name="Jones V.A."/>
            <person name="Morieri G."/>
            <person name="Champion C."/>
            <person name="Hetherington A.J."/>
            <person name="Kelly S."/>
            <person name="Saint-Marcoux D."/>
            <person name="Proust H."/>
            <person name="Prescott H."/>
            <person name="Dolan L."/>
        </authorList>
    </citation>
    <scope>NUCLEOTIDE SEQUENCE [LARGE SCALE GENOMIC DNA]</scope>
    <source>
        <tissue evidence="2">Whole gametophyte</tissue>
    </source>
</reference>
<dbReference type="AlphaFoldDB" id="A0A176WTQ5"/>
<dbReference type="EMBL" id="LVLJ01000012">
    <property type="protein sequence ID" value="OAE35971.1"/>
    <property type="molecule type" value="Genomic_DNA"/>
</dbReference>
<protein>
    <submittedName>
        <fullName evidence="2">Uncharacterized protein</fullName>
    </submittedName>
</protein>